<accession>A0A9P5NAH4</accession>
<organism evidence="2 3">
    <name type="scientific">Gymnopilus junonius</name>
    <name type="common">Spectacular rustgill mushroom</name>
    <name type="synonym">Gymnopilus spectabilis subsp. junonius</name>
    <dbReference type="NCBI Taxonomy" id="109634"/>
    <lineage>
        <taxon>Eukaryota</taxon>
        <taxon>Fungi</taxon>
        <taxon>Dikarya</taxon>
        <taxon>Basidiomycota</taxon>
        <taxon>Agaricomycotina</taxon>
        <taxon>Agaricomycetes</taxon>
        <taxon>Agaricomycetidae</taxon>
        <taxon>Agaricales</taxon>
        <taxon>Agaricineae</taxon>
        <taxon>Hymenogastraceae</taxon>
        <taxon>Gymnopilus</taxon>
    </lineage>
</organism>
<evidence type="ECO:0000313" key="3">
    <source>
        <dbReference type="Proteomes" id="UP000724874"/>
    </source>
</evidence>
<keyword evidence="1" id="KW-0732">Signal</keyword>
<dbReference type="Proteomes" id="UP000724874">
    <property type="component" value="Unassembled WGS sequence"/>
</dbReference>
<sequence>MGILGQIWLRDWVWTGRAALHCTLAGMPTLRMQRGQLTICSLRKLCQQQGLRRDEASAV</sequence>
<evidence type="ECO:0000313" key="2">
    <source>
        <dbReference type="EMBL" id="KAF8878379.1"/>
    </source>
</evidence>
<comment type="caution">
    <text evidence="2">The sequence shown here is derived from an EMBL/GenBank/DDBJ whole genome shotgun (WGS) entry which is preliminary data.</text>
</comment>
<reference evidence="2" key="1">
    <citation type="submission" date="2020-11" db="EMBL/GenBank/DDBJ databases">
        <authorList>
            <consortium name="DOE Joint Genome Institute"/>
            <person name="Ahrendt S."/>
            <person name="Riley R."/>
            <person name="Andreopoulos W."/>
            <person name="LaButti K."/>
            <person name="Pangilinan J."/>
            <person name="Ruiz-duenas F.J."/>
            <person name="Barrasa J.M."/>
            <person name="Sanchez-Garcia M."/>
            <person name="Camarero S."/>
            <person name="Miyauchi S."/>
            <person name="Serrano A."/>
            <person name="Linde D."/>
            <person name="Babiker R."/>
            <person name="Drula E."/>
            <person name="Ayuso-Fernandez I."/>
            <person name="Pacheco R."/>
            <person name="Padilla G."/>
            <person name="Ferreira P."/>
            <person name="Barriuso J."/>
            <person name="Kellner H."/>
            <person name="Castanera R."/>
            <person name="Alfaro M."/>
            <person name="Ramirez L."/>
            <person name="Pisabarro A.G."/>
            <person name="Kuo A."/>
            <person name="Tritt A."/>
            <person name="Lipzen A."/>
            <person name="He G."/>
            <person name="Yan M."/>
            <person name="Ng V."/>
            <person name="Cullen D."/>
            <person name="Martin F."/>
            <person name="Rosso M.-N."/>
            <person name="Henrissat B."/>
            <person name="Hibbett D."/>
            <person name="Martinez A.T."/>
            <person name="Grigoriev I.V."/>
        </authorList>
    </citation>
    <scope>NUCLEOTIDE SEQUENCE</scope>
    <source>
        <strain evidence="2">AH 44721</strain>
    </source>
</reference>
<feature type="signal peptide" evidence="1">
    <location>
        <begin position="1"/>
        <end position="18"/>
    </location>
</feature>
<evidence type="ECO:0000256" key="1">
    <source>
        <dbReference type="SAM" id="SignalP"/>
    </source>
</evidence>
<keyword evidence="3" id="KW-1185">Reference proteome</keyword>
<protein>
    <submittedName>
        <fullName evidence="2">Uncharacterized protein</fullName>
    </submittedName>
</protein>
<dbReference type="AlphaFoldDB" id="A0A9P5NAH4"/>
<proteinExistence type="predicted"/>
<dbReference type="EMBL" id="JADNYJ010000159">
    <property type="protein sequence ID" value="KAF8878379.1"/>
    <property type="molecule type" value="Genomic_DNA"/>
</dbReference>
<gene>
    <name evidence="2" type="ORF">CPB84DRAFT_1794201</name>
</gene>
<name>A0A9P5NAH4_GYMJU</name>
<feature type="chain" id="PRO_5040357589" evidence="1">
    <location>
        <begin position="19"/>
        <end position="59"/>
    </location>
</feature>